<dbReference type="Proteomes" id="UP000594638">
    <property type="component" value="Unassembled WGS sequence"/>
</dbReference>
<evidence type="ECO:0000256" key="3">
    <source>
        <dbReference type="ARBA" id="ARBA00022806"/>
    </source>
</evidence>
<sequence length="283" mass="31753">MMGRGKTFGSGIAKKVMSRRSKAELQFPMVRIARFFKVENLQYDPIKSESQIDIIIVSKLFPILGDVLEPAMQGCDMIGRVRTGIGKSLGFDIPIMDKIILFIEKHGRERNPLAIILAPTRELALQGEKEFYEFALNLNTLCIYGGMPISQQMDALKQGVDLVVGPPGRVIDLIKSSSLNLSEEKNSLWGPRRRFNILVAADDDQIAKTLVEDNNHYDEKSSIMFMDADNSASSVSIFHLFGFNMVLEYTTRINATEMLLDIASQGKTRSYALCSWETCLKDN</sequence>
<dbReference type="PANTHER" id="PTHR47959:SF23">
    <property type="entry name" value="HELICASE ATP-BINDING DOMAIN-CONTAINING PROTEIN"/>
    <property type="match status" value="1"/>
</dbReference>
<dbReference type="GO" id="GO:0003724">
    <property type="term" value="F:RNA helicase activity"/>
    <property type="evidence" value="ECO:0007669"/>
    <property type="project" value="TreeGrafter"/>
</dbReference>
<dbReference type="SUPFAM" id="SSF52540">
    <property type="entry name" value="P-loop containing nucleoside triphosphate hydrolases"/>
    <property type="match status" value="1"/>
</dbReference>
<organism evidence="6 7">
    <name type="scientific">Olea europaea subsp. europaea</name>
    <dbReference type="NCBI Taxonomy" id="158383"/>
    <lineage>
        <taxon>Eukaryota</taxon>
        <taxon>Viridiplantae</taxon>
        <taxon>Streptophyta</taxon>
        <taxon>Embryophyta</taxon>
        <taxon>Tracheophyta</taxon>
        <taxon>Spermatophyta</taxon>
        <taxon>Magnoliopsida</taxon>
        <taxon>eudicotyledons</taxon>
        <taxon>Gunneridae</taxon>
        <taxon>Pentapetalae</taxon>
        <taxon>asterids</taxon>
        <taxon>lamiids</taxon>
        <taxon>Lamiales</taxon>
        <taxon>Oleaceae</taxon>
        <taxon>Oleeae</taxon>
        <taxon>Olea</taxon>
    </lineage>
</organism>
<dbReference type="InterPro" id="IPR027417">
    <property type="entry name" value="P-loop_NTPase"/>
</dbReference>
<keyword evidence="2" id="KW-0378">Hydrolase</keyword>
<dbReference type="InterPro" id="IPR050079">
    <property type="entry name" value="DEAD_box_RNA_helicase"/>
</dbReference>
<dbReference type="Gene3D" id="3.40.50.300">
    <property type="entry name" value="P-loop containing nucleotide triphosphate hydrolases"/>
    <property type="match status" value="1"/>
</dbReference>
<evidence type="ECO:0000256" key="4">
    <source>
        <dbReference type="ARBA" id="ARBA00022840"/>
    </source>
</evidence>
<feature type="domain" description="Helicase ATP-binding" evidence="5">
    <location>
        <begin position="68"/>
        <end position="248"/>
    </location>
</feature>
<dbReference type="Pfam" id="PF00270">
    <property type="entry name" value="DEAD"/>
    <property type="match status" value="1"/>
</dbReference>
<evidence type="ECO:0000313" key="6">
    <source>
        <dbReference type="EMBL" id="CAA2968218.1"/>
    </source>
</evidence>
<keyword evidence="4" id="KW-0067">ATP-binding</keyword>
<keyword evidence="1" id="KW-0547">Nucleotide-binding</keyword>
<dbReference type="PROSITE" id="PS51192">
    <property type="entry name" value="HELICASE_ATP_BIND_1"/>
    <property type="match status" value="1"/>
</dbReference>
<keyword evidence="3 6" id="KW-0347">Helicase</keyword>
<reference evidence="6 7" key="1">
    <citation type="submission" date="2019-12" db="EMBL/GenBank/DDBJ databases">
        <authorList>
            <person name="Alioto T."/>
            <person name="Alioto T."/>
            <person name="Gomez Garrido J."/>
        </authorList>
    </citation>
    <scope>NUCLEOTIDE SEQUENCE [LARGE SCALE GENOMIC DNA]</scope>
</reference>
<evidence type="ECO:0000313" key="7">
    <source>
        <dbReference type="Proteomes" id="UP000594638"/>
    </source>
</evidence>
<dbReference type="InterPro" id="IPR014001">
    <property type="entry name" value="Helicase_ATP-bd"/>
</dbReference>
<gene>
    <name evidence="6" type="ORF">OLEA9_A085265</name>
</gene>
<dbReference type="SMART" id="SM00487">
    <property type="entry name" value="DEXDc"/>
    <property type="match status" value="1"/>
</dbReference>
<dbReference type="InterPro" id="IPR011545">
    <property type="entry name" value="DEAD/DEAH_box_helicase_dom"/>
</dbReference>
<keyword evidence="7" id="KW-1185">Reference proteome</keyword>
<evidence type="ECO:0000256" key="2">
    <source>
        <dbReference type="ARBA" id="ARBA00022801"/>
    </source>
</evidence>
<dbReference type="GO" id="GO:0005524">
    <property type="term" value="F:ATP binding"/>
    <property type="evidence" value="ECO:0007669"/>
    <property type="project" value="UniProtKB-KW"/>
</dbReference>
<evidence type="ECO:0000256" key="1">
    <source>
        <dbReference type="ARBA" id="ARBA00022741"/>
    </source>
</evidence>
<comment type="caution">
    <text evidence="6">The sequence shown here is derived from an EMBL/GenBank/DDBJ whole genome shotgun (WGS) entry which is preliminary data.</text>
</comment>
<dbReference type="Gramene" id="OE9A085265T1">
    <property type="protein sequence ID" value="OE9A085265C1"/>
    <property type="gene ID" value="OE9A085265"/>
</dbReference>
<dbReference type="AlphaFoldDB" id="A0A8S0QRZ3"/>
<protein>
    <submittedName>
        <fullName evidence="6">DEAD-box ATP-dependent RNA helicase 53-like</fullName>
    </submittedName>
</protein>
<dbReference type="OrthoDB" id="4255at2759"/>
<dbReference type="GO" id="GO:0003676">
    <property type="term" value="F:nucleic acid binding"/>
    <property type="evidence" value="ECO:0007669"/>
    <property type="project" value="InterPro"/>
</dbReference>
<name>A0A8S0QRZ3_OLEEU</name>
<proteinExistence type="predicted"/>
<dbReference type="GO" id="GO:0016787">
    <property type="term" value="F:hydrolase activity"/>
    <property type="evidence" value="ECO:0007669"/>
    <property type="project" value="UniProtKB-KW"/>
</dbReference>
<evidence type="ECO:0000259" key="5">
    <source>
        <dbReference type="PROSITE" id="PS51192"/>
    </source>
</evidence>
<dbReference type="EMBL" id="CACTIH010001900">
    <property type="protein sequence ID" value="CAA2968218.1"/>
    <property type="molecule type" value="Genomic_DNA"/>
</dbReference>
<accession>A0A8S0QRZ3</accession>
<dbReference type="GO" id="GO:0005829">
    <property type="term" value="C:cytosol"/>
    <property type="evidence" value="ECO:0007669"/>
    <property type="project" value="TreeGrafter"/>
</dbReference>
<dbReference type="PANTHER" id="PTHR47959">
    <property type="entry name" value="ATP-DEPENDENT RNA HELICASE RHLE-RELATED"/>
    <property type="match status" value="1"/>
</dbReference>